<protein>
    <submittedName>
        <fullName evidence="1">Uncharacterized protein</fullName>
    </submittedName>
</protein>
<evidence type="ECO:0000313" key="2">
    <source>
        <dbReference type="Proteomes" id="UP000006882"/>
    </source>
</evidence>
<proteinExistence type="predicted"/>
<keyword evidence="2" id="KW-1185">Reference proteome</keyword>
<organism evidence="1 2">
    <name type="scientific">Prunus persica</name>
    <name type="common">Peach</name>
    <name type="synonym">Amygdalus persica</name>
    <dbReference type="NCBI Taxonomy" id="3760"/>
    <lineage>
        <taxon>Eukaryota</taxon>
        <taxon>Viridiplantae</taxon>
        <taxon>Streptophyta</taxon>
        <taxon>Embryophyta</taxon>
        <taxon>Tracheophyta</taxon>
        <taxon>Spermatophyta</taxon>
        <taxon>Magnoliopsida</taxon>
        <taxon>eudicotyledons</taxon>
        <taxon>Gunneridae</taxon>
        <taxon>Pentapetalae</taxon>
        <taxon>rosids</taxon>
        <taxon>fabids</taxon>
        <taxon>Rosales</taxon>
        <taxon>Rosaceae</taxon>
        <taxon>Amygdaloideae</taxon>
        <taxon>Amygdaleae</taxon>
        <taxon>Prunus</taxon>
    </lineage>
</organism>
<dbReference type="Proteomes" id="UP000006882">
    <property type="component" value="Chromosome G4"/>
</dbReference>
<dbReference type="HOGENOM" id="CLU_2798742_0_0_1"/>
<dbReference type="Gramene" id="ONI10850">
    <property type="protein sequence ID" value="ONI10850"/>
    <property type="gene ID" value="PRUPE_4G071700"/>
</dbReference>
<accession>M5WN76</accession>
<dbReference type="AlphaFoldDB" id="M5WN76"/>
<evidence type="ECO:0000313" key="1">
    <source>
        <dbReference type="EMBL" id="ONI10850.1"/>
    </source>
</evidence>
<sequence>MNKKKTLSCVRNPPNQMNLRWRWRRRWCDGAGCEMGIFRKKLREHQQLSKLEDEAEYLVHKHKSRFNC</sequence>
<dbReference type="EMBL" id="CM007654">
    <property type="protein sequence ID" value="ONI10850.1"/>
    <property type="molecule type" value="Genomic_DNA"/>
</dbReference>
<gene>
    <name evidence="1" type="ORF">PRUPE_4G071700</name>
</gene>
<name>M5WN76_PRUPE</name>
<reference evidence="1 2" key="1">
    <citation type="journal article" date="2013" name="Nat. Genet.">
        <title>The high-quality draft genome of peach (Prunus persica) identifies unique patterns of genetic diversity, domestication and genome evolution.</title>
        <authorList>
            <consortium name="International Peach Genome Initiative"/>
            <person name="Verde I."/>
            <person name="Abbott A.G."/>
            <person name="Scalabrin S."/>
            <person name="Jung S."/>
            <person name="Shu S."/>
            <person name="Marroni F."/>
            <person name="Zhebentyayeva T."/>
            <person name="Dettori M.T."/>
            <person name="Grimwood J."/>
            <person name="Cattonaro F."/>
            <person name="Zuccolo A."/>
            <person name="Rossini L."/>
            <person name="Jenkins J."/>
            <person name="Vendramin E."/>
            <person name="Meisel L.A."/>
            <person name="Decroocq V."/>
            <person name="Sosinski B."/>
            <person name="Prochnik S."/>
            <person name="Mitros T."/>
            <person name="Policriti A."/>
            <person name="Cipriani G."/>
            <person name="Dondini L."/>
            <person name="Ficklin S."/>
            <person name="Goodstein D.M."/>
            <person name="Xuan P."/>
            <person name="Del Fabbro C."/>
            <person name="Aramini V."/>
            <person name="Copetti D."/>
            <person name="Gonzalez S."/>
            <person name="Horner D.S."/>
            <person name="Falchi R."/>
            <person name="Lucas S."/>
            <person name="Mica E."/>
            <person name="Maldonado J."/>
            <person name="Lazzari B."/>
            <person name="Bielenberg D."/>
            <person name="Pirona R."/>
            <person name="Miculan M."/>
            <person name="Barakat A."/>
            <person name="Testolin R."/>
            <person name="Stella A."/>
            <person name="Tartarini S."/>
            <person name="Tonutti P."/>
            <person name="Arus P."/>
            <person name="Orellana A."/>
            <person name="Wells C."/>
            <person name="Main D."/>
            <person name="Vizzotto G."/>
            <person name="Silva H."/>
            <person name="Salamini F."/>
            <person name="Schmutz J."/>
            <person name="Morgante M."/>
            <person name="Rokhsar D.S."/>
        </authorList>
    </citation>
    <scope>NUCLEOTIDE SEQUENCE [LARGE SCALE GENOMIC DNA]</scope>
    <source>
        <strain evidence="2">cv. Nemared</strain>
    </source>
</reference>